<dbReference type="CDD" id="cd06550">
    <property type="entry name" value="TM_ABC_iron-siderophores_like"/>
    <property type="match status" value="1"/>
</dbReference>
<feature type="transmembrane region" description="Helical" evidence="8">
    <location>
        <begin position="103"/>
        <end position="125"/>
    </location>
</feature>
<dbReference type="Proteomes" id="UP000245870">
    <property type="component" value="Unassembled WGS sequence"/>
</dbReference>
<feature type="transmembrane region" description="Helical" evidence="8">
    <location>
        <begin position="210"/>
        <end position="233"/>
    </location>
</feature>
<dbReference type="InterPro" id="IPR037294">
    <property type="entry name" value="ABC_BtuC-like"/>
</dbReference>
<dbReference type="SUPFAM" id="SSF81345">
    <property type="entry name" value="ABC transporter involved in vitamin B12 uptake, BtuC"/>
    <property type="match status" value="1"/>
</dbReference>
<evidence type="ECO:0000256" key="7">
    <source>
        <dbReference type="ARBA" id="ARBA00023136"/>
    </source>
</evidence>
<dbReference type="EMBL" id="QENY01000007">
    <property type="protein sequence ID" value="PVX55044.1"/>
    <property type="molecule type" value="Genomic_DNA"/>
</dbReference>
<feature type="transmembrane region" description="Helical" evidence="8">
    <location>
        <begin position="132"/>
        <end position="153"/>
    </location>
</feature>
<organism evidence="9 10">
    <name type="scientific">Hallella colorans</name>
    <dbReference type="NCBI Taxonomy" id="1703337"/>
    <lineage>
        <taxon>Bacteria</taxon>
        <taxon>Pseudomonadati</taxon>
        <taxon>Bacteroidota</taxon>
        <taxon>Bacteroidia</taxon>
        <taxon>Bacteroidales</taxon>
        <taxon>Prevotellaceae</taxon>
        <taxon>Hallella</taxon>
    </lineage>
</organism>
<dbReference type="Gene3D" id="1.10.3470.10">
    <property type="entry name" value="ABC transporter involved in vitamin B12 uptake, BtuC"/>
    <property type="match status" value="1"/>
</dbReference>
<dbReference type="AlphaFoldDB" id="A0A2U0UBM5"/>
<protein>
    <submittedName>
        <fullName evidence="9">Iron complex transport system permease protein</fullName>
    </submittedName>
</protein>
<evidence type="ECO:0000256" key="4">
    <source>
        <dbReference type="ARBA" id="ARBA00022475"/>
    </source>
</evidence>
<feature type="transmembrane region" description="Helical" evidence="8">
    <location>
        <begin position="20"/>
        <end position="52"/>
    </location>
</feature>
<comment type="caution">
    <text evidence="9">The sequence shown here is derived from an EMBL/GenBank/DDBJ whole genome shotgun (WGS) entry which is preliminary data.</text>
</comment>
<keyword evidence="4" id="KW-1003">Cell membrane</keyword>
<proteinExistence type="inferred from homology"/>
<feature type="transmembrane region" description="Helical" evidence="8">
    <location>
        <begin position="321"/>
        <end position="341"/>
    </location>
</feature>
<evidence type="ECO:0000256" key="6">
    <source>
        <dbReference type="ARBA" id="ARBA00022989"/>
    </source>
</evidence>
<keyword evidence="7 8" id="KW-0472">Membrane</keyword>
<name>A0A2U0UBM5_9BACT</name>
<evidence type="ECO:0000256" key="2">
    <source>
        <dbReference type="ARBA" id="ARBA00007935"/>
    </source>
</evidence>
<accession>A0A2U0UBM5</accession>
<keyword evidence="10" id="KW-1185">Reference proteome</keyword>
<evidence type="ECO:0000256" key="1">
    <source>
        <dbReference type="ARBA" id="ARBA00004651"/>
    </source>
</evidence>
<dbReference type="GO" id="GO:0005886">
    <property type="term" value="C:plasma membrane"/>
    <property type="evidence" value="ECO:0007669"/>
    <property type="project" value="UniProtKB-SubCell"/>
</dbReference>
<comment type="subcellular location">
    <subcellularLocation>
        <location evidence="1">Cell membrane</location>
        <topology evidence="1">Multi-pass membrane protein</topology>
    </subcellularLocation>
</comment>
<evidence type="ECO:0000256" key="8">
    <source>
        <dbReference type="SAM" id="Phobius"/>
    </source>
</evidence>
<evidence type="ECO:0000256" key="5">
    <source>
        <dbReference type="ARBA" id="ARBA00022692"/>
    </source>
</evidence>
<dbReference type="GO" id="GO:0022857">
    <property type="term" value="F:transmembrane transporter activity"/>
    <property type="evidence" value="ECO:0007669"/>
    <property type="project" value="InterPro"/>
</dbReference>
<evidence type="ECO:0000256" key="3">
    <source>
        <dbReference type="ARBA" id="ARBA00022448"/>
    </source>
</evidence>
<dbReference type="GO" id="GO:0033214">
    <property type="term" value="P:siderophore-iron import into cell"/>
    <property type="evidence" value="ECO:0007669"/>
    <property type="project" value="TreeGrafter"/>
</dbReference>
<gene>
    <name evidence="9" type="ORF">C7379_10719</name>
</gene>
<comment type="similarity">
    <text evidence="2">Belongs to the binding-protein-dependent transport system permease family. FecCD subfamily.</text>
</comment>
<feature type="transmembrane region" description="Helical" evidence="8">
    <location>
        <begin position="159"/>
        <end position="183"/>
    </location>
</feature>
<feature type="transmembrane region" description="Helical" evidence="8">
    <location>
        <begin position="73"/>
        <end position="91"/>
    </location>
</feature>
<sequence>MSDRDLNLVYVESMRMGLVYIWLVVVIILSCAISLVHGSVDIPLTNVYAILYGDDGQRESWKYIVLENRLPQMLTALLAGGALAVSGLLLQTVFRNPLAAPDIFGITSGASLAVALLALAPGVAASLALSSLSYVAAAFVGAIVVTATIWSIGKMLRNNVMLIIIGVMIGYLSYSAITLLNFFATKEGVKNFAVWGMGNFGNVSMEQMPVFASLAILGSLSTLLLVKPLNAMLLGERYAENLGVNVQRTRNVLILITGLLTAVVTAFCGPIAFVALAVPHIARLLLRTSDHRHLLPITILMGSAVALFCNVLTTLPGDLGILPLNAVTPIIGAPVIIYVIIKR</sequence>
<dbReference type="InterPro" id="IPR000522">
    <property type="entry name" value="ABC_transptr_permease_BtuC"/>
</dbReference>
<feature type="transmembrane region" description="Helical" evidence="8">
    <location>
        <begin position="294"/>
        <end position="315"/>
    </location>
</feature>
<keyword evidence="5 8" id="KW-0812">Transmembrane</keyword>
<keyword evidence="6 8" id="KW-1133">Transmembrane helix</keyword>
<keyword evidence="3" id="KW-0813">Transport</keyword>
<dbReference type="PROSITE" id="PS51257">
    <property type="entry name" value="PROKAR_LIPOPROTEIN"/>
    <property type="match status" value="1"/>
</dbReference>
<dbReference type="Pfam" id="PF01032">
    <property type="entry name" value="FecCD"/>
    <property type="match status" value="1"/>
</dbReference>
<feature type="transmembrane region" description="Helical" evidence="8">
    <location>
        <begin position="253"/>
        <end position="282"/>
    </location>
</feature>
<dbReference type="PANTHER" id="PTHR30472:SF41">
    <property type="entry name" value="TRANSPORT SYSTEM PERMEASE PROTEIN"/>
    <property type="match status" value="1"/>
</dbReference>
<evidence type="ECO:0000313" key="9">
    <source>
        <dbReference type="EMBL" id="PVX55044.1"/>
    </source>
</evidence>
<dbReference type="PANTHER" id="PTHR30472">
    <property type="entry name" value="FERRIC ENTEROBACTIN TRANSPORT SYSTEM PERMEASE PROTEIN"/>
    <property type="match status" value="1"/>
</dbReference>
<evidence type="ECO:0000313" key="10">
    <source>
        <dbReference type="Proteomes" id="UP000245870"/>
    </source>
</evidence>
<reference evidence="9 10" key="1">
    <citation type="submission" date="2018-05" db="EMBL/GenBank/DDBJ databases">
        <title>Genomic Encyclopedia of Type Strains, Phase IV (KMG-IV): sequencing the most valuable type-strain genomes for metagenomic binning, comparative biology and taxonomic classification.</title>
        <authorList>
            <person name="Goeker M."/>
        </authorList>
    </citation>
    <scope>NUCLEOTIDE SEQUENCE [LARGE SCALE GENOMIC DNA]</scope>
    <source>
        <strain evidence="9 10">DSM 100333</strain>
    </source>
</reference>